<dbReference type="Proteomes" id="UP000236316">
    <property type="component" value="Segment"/>
</dbReference>
<name>A0A2I2L4P9_9VIRU</name>
<dbReference type="RefSeq" id="YP_009448837.1">
    <property type="nucleotide sequence ID" value="NC_036594.1"/>
</dbReference>
<dbReference type="EMBL" id="LT906555">
    <property type="protein sequence ID" value="SNW62535.1"/>
    <property type="molecule type" value="Genomic_DNA"/>
</dbReference>
<evidence type="ECO:0000313" key="2">
    <source>
        <dbReference type="Proteomes" id="UP000236316"/>
    </source>
</evidence>
<gene>
    <name evidence="1" type="ORF">ORPV_631</name>
</gene>
<protein>
    <submittedName>
        <fullName evidence="1">Uncharacterized protein</fullName>
    </submittedName>
</protein>
<dbReference type="GeneID" id="35382441"/>
<accession>A0A2I2L4P9</accession>
<proteinExistence type="predicted"/>
<sequence>MYTITNENNIVIAEITQTDYDLLLSKVPIFNLEGCNVQISDSYCGNVDNSKIALHYLLSLLNREDIDYVKDDIKHVIKLLSALCPELTCEDIIHIKKIMNKYDKLNILRNKCHWMFIKYHAIEIEEHPYSWTNDMVSVYGIYYYKDTFISSWRNVMYFKNAKTGKEKKLIFQSHDSMKDQNYYFIEDQLCLEKKYVSGQSEHYKFYFNGDNLPEVTTFINNKELSYIRDVVCTMSLCNFSLKDRDGDVLYEKKMNPCNETIAYNNNIIIRFDKSEGFTKIIKII</sequence>
<keyword evidence="2" id="KW-1185">Reference proteome</keyword>
<dbReference type="KEGG" id="vg:35382441"/>
<organism evidence="1">
    <name type="scientific">Orpheovirus IHUMI-LCC2</name>
    <dbReference type="NCBI Taxonomy" id="2023057"/>
    <lineage>
        <taxon>Viruses</taxon>
        <taxon>Varidnaviria</taxon>
        <taxon>Bamfordvirae</taxon>
        <taxon>Nucleocytoviricota</taxon>
        <taxon>Megaviricetes</taxon>
        <taxon>Pimascovirales</taxon>
        <taxon>Ocovirineae</taxon>
        <taxon>Orpheoviridae</taxon>
        <taxon>Alphaorpheovirus</taxon>
        <taxon>Alphaorpheovirus massiliense</taxon>
    </lineage>
</organism>
<reference evidence="1" key="1">
    <citation type="submission" date="2017-08" db="EMBL/GenBank/DDBJ databases">
        <authorList>
            <consortium name="Urmite Genomes"/>
        </authorList>
    </citation>
    <scope>NUCLEOTIDE SEQUENCE [LARGE SCALE GENOMIC DNA]</scope>
    <source>
        <strain evidence="1">IHUMI-LCC2</strain>
    </source>
</reference>
<evidence type="ECO:0000313" key="1">
    <source>
        <dbReference type="EMBL" id="SNW62535.1"/>
    </source>
</evidence>